<evidence type="ECO:0000313" key="8">
    <source>
        <dbReference type="Proteomes" id="UP000594979"/>
    </source>
</evidence>
<reference evidence="1" key="2">
    <citation type="submission" date="2016-01" db="EMBL/GenBank/DDBJ databases">
        <authorList>
            <person name="Hong K.W."/>
        </authorList>
    </citation>
    <scope>NUCLEOTIDE SEQUENCE</scope>
    <source>
        <strain evidence="1">M40</strain>
    </source>
</reference>
<evidence type="ECO:0000313" key="1">
    <source>
        <dbReference type="EMBL" id="KZE21585.1"/>
    </source>
</evidence>
<dbReference type="STRING" id="33889.AVW13_08980"/>
<evidence type="ECO:0000313" key="3">
    <source>
        <dbReference type="EMBL" id="QPS34262.1"/>
    </source>
</evidence>
<proteinExistence type="predicted"/>
<dbReference type="InterPro" id="IPR025329">
    <property type="entry name" value="DUF4235"/>
</dbReference>
<dbReference type="Pfam" id="PF14019">
    <property type="entry name" value="DUF4235"/>
    <property type="match status" value="1"/>
</dbReference>
<dbReference type="Proteomes" id="UP000594979">
    <property type="component" value="Chromosome"/>
</dbReference>
<dbReference type="EMBL" id="CP065682">
    <property type="protein sequence ID" value="QPS34262.1"/>
    <property type="molecule type" value="Genomic_DNA"/>
</dbReference>
<dbReference type="GeneID" id="99774344"/>
<reference evidence="2 6" key="3">
    <citation type="submission" date="2017-04" db="EMBL/GenBank/DDBJ databases">
        <title>Kefir bacterial isolates.</title>
        <authorList>
            <person name="Kim Y."/>
            <person name="Blasche S."/>
            <person name="Patil K.R."/>
        </authorList>
    </citation>
    <scope>NUCLEOTIDE SEQUENCE [LARGE SCALE GENOMIC DNA]</scope>
    <source>
        <strain evidence="2 6">OG2</strain>
    </source>
</reference>
<dbReference type="EMBL" id="CAACXN010000016">
    <property type="protein sequence ID" value="VEW14903.1"/>
    <property type="molecule type" value="Genomic_DNA"/>
</dbReference>
<evidence type="ECO:0000313" key="7">
    <source>
        <dbReference type="Proteomes" id="UP000386281"/>
    </source>
</evidence>
<dbReference type="AlphaFoldDB" id="A0A161S8A8"/>
<reference evidence="4 7" key="4">
    <citation type="submission" date="2019-02" db="EMBL/GenBank/DDBJ databases">
        <authorList>
            <consortium name="Pathogen Informatics"/>
        </authorList>
    </citation>
    <scope>NUCLEOTIDE SEQUENCE [LARGE SCALE GENOMIC DNA]</scope>
    <source>
        <strain evidence="4 7">3012STDY7078520</strain>
    </source>
</reference>
<accession>A0A161S8A8</accession>
<evidence type="ECO:0000313" key="6">
    <source>
        <dbReference type="Proteomes" id="UP000216867"/>
    </source>
</evidence>
<evidence type="ECO:0000313" key="5">
    <source>
        <dbReference type="Proteomes" id="UP000076612"/>
    </source>
</evidence>
<dbReference type="EMBL" id="NCWY01000002">
    <property type="protein sequence ID" value="PAK96817.1"/>
    <property type="molecule type" value="Genomic_DNA"/>
</dbReference>
<reference evidence="3 8" key="5">
    <citation type="submission" date="2020-12" db="EMBL/GenBank/DDBJ databases">
        <title>FDA dAtabase for Regulatory Grade micrObial Sequences (FDA-ARGOS): Supporting development and validation of Infectious Disease Dx tests.</title>
        <authorList>
            <person name="Sproer C."/>
            <person name="Gronow S."/>
            <person name="Severitt S."/>
            <person name="Schroder I."/>
            <person name="Tallon L."/>
            <person name="Sadzewicz L."/>
            <person name="Zhao X."/>
            <person name="Boylan J."/>
            <person name="Ott S."/>
            <person name="Bowen H."/>
            <person name="Vavikolanu K."/>
            <person name="Mehta A."/>
            <person name="Aluvathingal J."/>
            <person name="Nadendla S."/>
            <person name="Lowell S."/>
            <person name="Myers T."/>
            <person name="Yan Y."/>
            <person name="Sichtig H."/>
        </authorList>
    </citation>
    <scope>NUCLEOTIDE SEQUENCE [LARGE SCALE GENOMIC DNA]</scope>
    <source>
        <strain evidence="3 8">FDAARGOS_902</strain>
    </source>
</reference>
<dbReference type="Proteomes" id="UP000386281">
    <property type="component" value="Unassembled WGS sequence"/>
</dbReference>
<dbReference type="KEGG" id="bcau:I6G59_02730"/>
<dbReference type="Proteomes" id="UP000216867">
    <property type="component" value="Unassembled WGS sequence"/>
</dbReference>
<evidence type="ECO:0000313" key="2">
    <source>
        <dbReference type="EMBL" id="PAK96817.1"/>
    </source>
</evidence>
<organism evidence="2 6">
    <name type="scientific">Brevibacterium casei</name>
    <dbReference type="NCBI Taxonomy" id="33889"/>
    <lineage>
        <taxon>Bacteria</taxon>
        <taxon>Bacillati</taxon>
        <taxon>Actinomycetota</taxon>
        <taxon>Actinomycetes</taxon>
        <taxon>Micrococcales</taxon>
        <taxon>Brevibacteriaceae</taxon>
        <taxon>Brevibacterium</taxon>
    </lineage>
</organism>
<dbReference type="RefSeq" id="WP_009378635.1">
    <property type="nucleotide sequence ID" value="NZ_CAACXN010000016.1"/>
</dbReference>
<dbReference type="Proteomes" id="UP000076612">
    <property type="component" value="Unassembled WGS sequence"/>
</dbReference>
<protein>
    <submittedName>
        <fullName evidence="3">DUF4235 domain-containing protein</fullName>
    </submittedName>
</protein>
<dbReference type="EMBL" id="LQQR01000013">
    <property type="protein sequence ID" value="KZE21585.1"/>
    <property type="molecule type" value="Genomic_DNA"/>
</dbReference>
<evidence type="ECO:0000313" key="4">
    <source>
        <dbReference type="EMBL" id="VEW14903.1"/>
    </source>
</evidence>
<name>A0A161S8A8_9MICO</name>
<gene>
    <name evidence="1" type="ORF">AVW13_08980</name>
    <name evidence="2" type="ORF">B8X04_02610</name>
    <name evidence="3" type="ORF">I6G59_02730</name>
    <name evidence="4" type="ORF">NCTC12391_03053</name>
</gene>
<reference evidence="5" key="1">
    <citation type="submission" date="2016-01" db="EMBL/GenBank/DDBJ databases">
        <title>Draft genome of Chromobacterium sp. F49.</title>
        <authorList>
            <person name="Hong K.W."/>
        </authorList>
    </citation>
    <scope>NUCLEOTIDE SEQUENCE [LARGE SCALE GENOMIC DNA]</scope>
    <source>
        <strain evidence="5">M40</strain>
    </source>
</reference>
<sequence>MGKLAWQIIGVGAPIAAAFAARKVLTFAWEKSTHRPAPSNPVDEEITMSEALAWTVVSGVGVAVAQLIVQRLAANTVRNNFGDEALPKKFRKQIAEGVD</sequence>